<name>A0A098EDK2_9ZZZZ</name>
<accession>A0A098EDK2</accession>
<organism evidence="1">
    <name type="scientific">groundwater metagenome</name>
    <dbReference type="NCBI Taxonomy" id="717931"/>
    <lineage>
        <taxon>unclassified sequences</taxon>
        <taxon>metagenomes</taxon>
        <taxon>ecological metagenomes</taxon>
    </lineage>
</organism>
<protein>
    <recommendedName>
        <fullName evidence="2">DUF2281 domain-containing protein</fullName>
    </recommendedName>
</protein>
<sequence length="100" mass="11923">MQNMQSKVIEIQKDLLLLPEEKLDEVKNFVEFILSESRVPKRKVVKLRNICANNGFEKIDIESELKSIRKEDKELQDYWLAGCKKTKIFRPLIYYNNIYA</sequence>
<evidence type="ECO:0008006" key="2">
    <source>
        <dbReference type="Google" id="ProtNLM"/>
    </source>
</evidence>
<dbReference type="AlphaFoldDB" id="A0A098EDK2"/>
<reference evidence="1" key="1">
    <citation type="submission" date="2014-09" db="EMBL/GenBank/DDBJ databases">
        <authorList>
            <person name="Probst J Alexander"/>
        </authorList>
    </citation>
    <scope>NUCLEOTIDE SEQUENCE</scope>
</reference>
<gene>
    <name evidence="1" type="ORF">MSIBF_A4230002</name>
</gene>
<proteinExistence type="predicted"/>
<dbReference type="EMBL" id="CCXY01000361">
    <property type="protein sequence ID" value="CEG13589.1"/>
    <property type="molecule type" value="Genomic_DNA"/>
</dbReference>
<evidence type="ECO:0000313" key="1">
    <source>
        <dbReference type="EMBL" id="CEG13589.1"/>
    </source>
</evidence>